<evidence type="ECO:0008006" key="5">
    <source>
        <dbReference type="Google" id="ProtNLM"/>
    </source>
</evidence>
<proteinExistence type="predicted"/>
<dbReference type="PANTHER" id="PTHR19857:SF21">
    <property type="entry name" value="ANAPHASE-PROMOTING COMPLEX SUBUNIT 4 WD40 DOMAIN-CONTAINING PROTEIN"/>
    <property type="match status" value="1"/>
</dbReference>
<organism evidence="3 4">
    <name type="scientific">Stephania japonica</name>
    <dbReference type="NCBI Taxonomy" id="461633"/>
    <lineage>
        <taxon>Eukaryota</taxon>
        <taxon>Viridiplantae</taxon>
        <taxon>Streptophyta</taxon>
        <taxon>Embryophyta</taxon>
        <taxon>Tracheophyta</taxon>
        <taxon>Spermatophyta</taxon>
        <taxon>Magnoliopsida</taxon>
        <taxon>Ranunculales</taxon>
        <taxon>Menispermaceae</taxon>
        <taxon>Menispermoideae</taxon>
        <taxon>Cissampelideae</taxon>
        <taxon>Stephania</taxon>
    </lineage>
</organism>
<dbReference type="Gene3D" id="2.130.10.10">
    <property type="entry name" value="YVTN repeat-like/Quinoprotein amine dehydrogenase"/>
    <property type="match status" value="1"/>
</dbReference>
<keyword evidence="4" id="KW-1185">Reference proteome</keyword>
<evidence type="ECO:0000256" key="1">
    <source>
        <dbReference type="ARBA" id="ARBA00022574"/>
    </source>
</evidence>
<name>A0AAP0IX63_9MAGN</name>
<reference evidence="3 4" key="1">
    <citation type="submission" date="2024-01" db="EMBL/GenBank/DDBJ databases">
        <title>Genome assemblies of Stephania.</title>
        <authorList>
            <person name="Yang L."/>
        </authorList>
    </citation>
    <scope>NUCLEOTIDE SEQUENCE [LARGE SCALE GENOMIC DNA]</scope>
    <source>
        <strain evidence="3">QJT</strain>
        <tissue evidence="3">Leaf</tissue>
    </source>
</reference>
<dbReference type="InterPro" id="IPR015943">
    <property type="entry name" value="WD40/YVTN_repeat-like_dom_sf"/>
</dbReference>
<evidence type="ECO:0000256" key="2">
    <source>
        <dbReference type="ARBA" id="ARBA00022737"/>
    </source>
</evidence>
<evidence type="ECO:0000313" key="4">
    <source>
        <dbReference type="Proteomes" id="UP001417504"/>
    </source>
</evidence>
<protein>
    <recommendedName>
        <fullName evidence="5">Transducin/WD40 repeat-like superfamily protein</fullName>
    </recommendedName>
</protein>
<keyword evidence="1" id="KW-0853">WD repeat</keyword>
<dbReference type="PANTHER" id="PTHR19857">
    <property type="entry name" value="MITOCHONDRIAL DIVISION PROTEIN 1-RELATED"/>
    <property type="match status" value="1"/>
</dbReference>
<dbReference type="InterPro" id="IPR051179">
    <property type="entry name" value="WD_repeat_multifunction"/>
</dbReference>
<gene>
    <name evidence="3" type="ORF">Sjap_012652</name>
</gene>
<accession>A0AAP0IX63</accession>
<sequence>MDRFVVPRSSNSLIENPRKPSKRFPWKRSVVEIEGRMSSKYRRTAAAFMLESYREVGAFSHLYHIDGIECPTHMNRLTSVAGAGDSEPLRREGVSGLEFDNKGIYLASVTKSGCLTVHDFEALYCLCNSSLGRSDIDDERKHLMHISVRPQLDVVRWNLANQDEVACTSMITNEVHIFDIGLISTKPITVLRKRPAVTVHGCEGPRGLTDIAFISSDKSRLLASDVYGVINIWDRRARNVPCAELISNSNIALSSIQVDVENQFVFGASKHGNIYAWDLRGGRTSLAFHKEKSMGSESVGAPRTHMNHPPLATVKVASLLEKIESLKEQTDIFSKEIHSINLNPSCPYQLAFHLEDGWSGVLDINSWQVTHIHCPPPAWLKDIKLSHSPLRKLSENYSFQIYAVGSSSTNGIHLLDFYPDPTSACHVDNDDKQSNPEEKHRNIQNKFVSSSEGVTVCASHPLNGTIIAGTKRHSLLVMSELCYSYNAEQYIPTEE</sequence>
<evidence type="ECO:0000313" key="3">
    <source>
        <dbReference type="EMBL" id="KAK9123050.1"/>
    </source>
</evidence>
<dbReference type="SUPFAM" id="SSF50978">
    <property type="entry name" value="WD40 repeat-like"/>
    <property type="match status" value="1"/>
</dbReference>
<dbReference type="EMBL" id="JBBNAE010000005">
    <property type="protein sequence ID" value="KAK9123050.1"/>
    <property type="molecule type" value="Genomic_DNA"/>
</dbReference>
<comment type="caution">
    <text evidence="3">The sequence shown here is derived from an EMBL/GenBank/DDBJ whole genome shotgun (WGS) entry which is preliminary data.</text>
</comment>
<dbReference type="Proteomes" id="UP001417504">
    <property type="component" value="Unassembled WGS sequence"/>
</dbReference>
<dbReference type="AlphaFoldDB" id="A0AAP0IX63"/>
<keyword evidence="2" id="KW-0677">Repeat</keyword>
<dbReference type="InterPro" id="IPR036322">
    <property type="entry name" value="WD40_repeat_dom_sf"/>
</dbReference>